<feature type="compositionally biased region" description="Low complexity" evidence="7">
    <location>
        <begin position="174"/>
        <end position="187"/>
    </location>
</feature>
<evidence type="ECO:0000313" key="10">
    <source>
        <dbReference type="Proteomes" id="UP001044222"/>
    </source>
</evidence>
<keyword evidence="3" id="KW-0677">Repeat</keyword>
<keyword evidence="5" id="KW-0325">Glycoprotein</keyword>
<evidence type="ECO:0000256" key="4">
    <source>
        <dbReference type="ARBA" id="ARBA00023157"/>
    </source>
</evidence>
<keyword evidence="2" id="KW-0732">Signal</keyword>
<evidence type="ECO:0000256" key="6">
    <source>
        <dbReference type="ARBA" id="ARBA00023319"/>
    </source>
</evidence>
<dbReference type="FunFam" id="2.60.40.10:FF:000068">
    <property type="entry name" value="receptor-type tyrosine-protein phosphatase delta isoform X1"/>
    <property type="match status" value="1"/>
</dbReference>
<evidence type="ECO:0000256" key="2">
    <source>
        <dbReference type="ARBA" id="ARBA00022729"/>
    </source>
</evidence>
<dbReference type="Gene3D" id="2.60.40.10">
    <property type="entry name" value="Immunoglobulins"/>
    <property type="match status" value="2"/>
</dbReference>
<dbReference type="Pfam" id="PF00041">
    <property type="entry name" value="fn3"/>
    <property type="match status" value="2"/>
</dbReference>
<feature type="domain" description="Fibronectin type-III" evidence="8">
    <location>
        <begin position="85"/>
        <end position="174"/>
    </location>
</feature>
<sequence length="194" mass="21258">MVVRWSEPEEPNGQVKGYRIYYTMDPSLPVGQWQVHNVQDSLLTTIGSLTPSETYTIRVLAFTSVGDGPFSDPIQVKVMQDVPTQPTKFQVGAVSDTSIELTWEPDGDKSIVSYNLRYREGKLDSPVSRTFPPSSSYVVEGLKANTEYYFSLAAVSKKGVGAFTNEIHQTTAQAKPSAPLKKLSAAAPAPPPCW</sequence>
<dbReference type="Proteomes" id="UP001044222">
    <property type="component" value="Unassembled WGS sequence"/>
</dbReference>
<evidence type="ECO:0000256" key="1">
    <source>
        <dbReference type="ARBA" id="ARBA00004479"/>
    </source>
</evidence>
<dbReference type="PANTHER" id="PTHR46957">
    <property type="entry name" value="CYTOKINE RECEPTOR"/>
    <property type="match status" value="1"/>
</dbReference>
<dbReference type="InterPro" id="IPR036116">
    <property type="entry name" value="FN3_sf"/>
</dbReference>
<dbReference type="CDD" id="cd00063">
    <property type="entry name" value="FN3"/>
    <property type="match status" value="2"/>
</dbReference>
<organism evidence="9 10">
    <name type="scientific">Anguilla anguilla</name>
    <name type="common">European freshwater eel</name>
    <name type="synonym">Muraena anguilla</name>
    <dbReference type="NCBI Taxonomy" id="7936"/>
    <lineage>
        <taxon>Eukaryota</taxon>
        <taxon>Metazoa</taxon>
        <taxon>Chordata</taxon>
        <taxon>Craniata</taxon>
        <taxon>Vertebrata</taxon>
        <taxon>Euteleostomi</taxon>
        <taxon>Actinopterygii</taxon>
        <taxon>Neopterygii</taxon>
        <taxon>Teleostei</taxon>
        <taxon>Anguilliformes</taxon>
        <taxon>Anguillidae</taxon>
        <taxon>Anguilla</taxon>
    </lineage>
</organism>
<dbReference type="PRINTS" id="PR00014">
    <property type="entry name" value="FNTYPEIII"/>
</dbReference>
<dbReference type="PANTHER" id="PTHR46957:SF6">
    <property type="entry name" value="PROTEIN-TYROSINE-PHOSPHATASE"/>
    <property type="match status" value="1"/>
</dbReference>
<dbReference type="InterPro" id="IPR003961">
    <property type="entry name" value="FN3_dom"/>
</dbReference>
<evidence type="ECO:0000313" key="9">
    <source>
        <dbReference type="EMBL" id="KAG5851439.1"/>
    </source>
</evidence>
<dbReference type="EMBL" id="JAFIRN010000004">
    <property type="protein sequence ID" value="KAG5851439.1"/>
    <property type="molecule type" value="Genomic_DNA"/>
</dbReference>
<dbReference type="PROSITE" id="PS50853">
    <property type="entry name" value="FN3"/>
    <property type="match status" value="2"/>
</dbReference>
<dbReference type="InterPro" id="IPR013783">
    <property type="entry name" value="Ig-like_fold"/>
</dbReference>
<dbReference type="SMART" id="SM00060">
    <property type="entry name" value="FN3"/>
    <property type="match status" value="2"/>
</dbReference>
<dbReference type="GO" id="GO:0016020">
    <property type="term" value="C:membrane"/>
    <property type="evidence" value="ECO:0007669"/>
    <property type="project" value="UniProtKB-SubCell"/>
</dbReference>
<feature type="region of interest" description="Disordered" evidence="7">
    <location>
        <begin position="174"/>
        <end position="194"/>
    </location>
</feature>
<feature type="domain" description="Fibronectin type-III" evidence="8">
    <location>
        <begin position="1"/>
        <end position="81"/>
    </location>
</feature>
<gene>
    <name evidence="9" type="ORF">ANANG_G00093410</name>
</gene>
<accession>A0A9D3MM92</accession>
<reference evidence="9" key="1">
    <citation type="submission" date="2021-01" db="EMBL/GenBank/DDBJ databases">
        <title>A chromosome-scale assembly of European eel, Anguilla anguilla.</title>
        <authorList>
            <person name="Henkel C."/>
            <person name="Jong-Raadsen S.A."/>
            <person name="Dufour S."/>
            <person name="Weltzien F.-A."/>
            <person name="Palstra A.P."/>
            <person name="Pelster B."/>
            <person name="Spaink H.P."/>
            <person name="Van Den Thillart G.E."/>
            <person name="Jansen H."/>
            <person name="Zahm M."/>
            <person name="Klopp C."/>
            <person name="Cedric C."/>
            <person name="Louis A."/>
            <person name="Berthelot C."/>
            <person name="Parey E."/>
            <person name="Roest Crollius H."/>
            <person name="Montfort J."/>
            <person name="Robinson-Rechavi M."/>
            <person name="Bucao C."/>
            <person name="Bouchez O."/>
            <person name="Gislard M."/>
            <person name="Lluch J."/>
            <person name="Milhes M."/>
            <person name="Lampietro C."/>
            <person name="Lopez Roques C."/>
            <person name="Donnadieu C."/>
            <person name="Braasch I."/>
            <person name="Desvignes T."/>
            <person name="Postlethwait J."/>
            <person name="Bobe J."/>
            <person name="Guiguen Y."/>
            <person name="Dirks R."/>
        </authorList>
    </citation>
    <scope>NUCLEOTIDE SEQUENCE</scope>
    <source>
        <strain evidence="9">Tag_6206</strain>
        <tissue evidence="9">Liver</tissue>
    </source>
</reference>
<dbReference type="SUPFAM" id="SSF49265">
    <property type="entry name" value="Fibronectin type III"/>
    <property type="match status" value="2"/>
</dbReference>
<dbReference type="FunFam" id="2.60.40.10:FF:000036">
    <property type="entry name" value="receptor-type tyrosine-protein phosphatase delta isoform X1"/>
    <property type="match status" value="1"/>
</dbReference>
<dbReference type="InterPro" id="IPR050713">
    <property type="entry name" value="RTP_Phos/Ushers"/>
</dbReference>
<dbReference type="AlphaFoldDB" id="A0A9D3MM92"/>
<keyword evidence="4" id="KW-1015">Disulfide bond</keyword>
<comment type="subcellular location">
    <subcellularLocation>
        <location evidence="1">Membrane</location>
        <topology evidence="1">Single-pass type I membrane protein</topology>
    </subcellularLocation>
</comment>
<protein>
    <recommendedName>
        <fullName evidence="8">Fibronectin type-III domain-containing protein</fullName>
    </recommendedName>
</protein>
<evidence type="ECO:0000259" key="8">
    <source>
        <dbReference type="PROSITE" id="PS50853"/>
    </source>
</evidence>
<keyword evidence="6" id="KW-0393">Immunoglobulin domain</keyword>
<comment type="caution">
    <text evidence="9">The sequence shown here is derived from an EMBL/GenBank/DDBJ whole genome shotgun (WGS) entry which is preliminary data.</text>
</comment>
<evidence type="ECO:0000256" key="3">
    <source>
        <dbReference type="ARBA" id="ARBA00022737"/>
    </source>
</evidence>
<proteinExistence type="predicted"/>
<name>A0A9D3MM92_ANGAN</name>
<evidence type="ECO:0000256" key="5">
    <source>
        <dbReference type="ARBA" id="ARBA00023180"/>
    </source>
</evidence>
<keyword evidence="10" id="KW-1185">Reference proteome</keyword>
<evidence type="ECO:0000256" key="7">
    <source>
        <dbReference type="SAM" id="MobiDB-lite"/>
    </source>
</evidence>